<organism evidence="8 9">
    <name type="scientific">Dimorphilus gyrociliatus</name>
    <dbReference type="NCBI Taxonomy" id="2664684"/>
    <lineage>
        <taxon>Eukaryota</taxon>
        <taxon>Metazoa</taxon>
        <taxon>Spiralia</taxon>
        <taxon>Lophotrochozoa</taxon>
        <taxon>Annelida</taxon>
        <taxon>Polychaeta</taxon>
        <taxon>Polychaeta incertae sedis</taxon>
        <taxon>Dinophilidae</taxon>
        <taxon>Dimorphilus</taxon>
    </lineage>
</organism>
<comment type="subcellular location">
    <subcellularLocation>
        <location evidence="1">Nucleus</location>
    </subcellularLocation>
</comment>
<name>A0A7I8VQ11_9ANNE</name>
<dbReference type="InterPro" id="IPR034147">
    <property type="entry name" value="RBM40_RRM1"/>
</dbReference>
<dbReference type="GO" id="GO:0005689">
    <property type="term" value="C:U12-type spliceosomal complex"/>
    <property type="evidence" value="ECO:0007669"/>
    <property type="project" value="TreeGrafter"/>
</dbReference>
<dbReference type="PANTHER" id="PTHR16105">
    <property type="entry name" value="RNA-BINDING REGION-CONTAINING PROTEIN 3"/>
    <property type="match status" value="1"/>
</dbReference>
<dbReference type="GO" id="GO:0000398">
    <property type="term" value="P:mRNA splicing, via spliceosome"/>
    <property type="evidence" value="ECO:0007669"/>
    <property type="project" value="TreeGrafter"/>
</dbReference>
<dbReference type="AlphaFoldDB" id="A0A7I8VQ11"/>
<dbReference type="CDD" id="cd12238">
    <property type="entry name" value="RRM1_RBM40_like"/>
    <property type="match status" value="1"/>
</dbReference>
<sequence>MTEPNCTIIVRNLPAELSNDKKTALLEHFGASNVKCMGSAGKLKHCAFGCFPSQEIALSAVKRLHQLEILGRRLKAELSHECYRSHHPSRMNYREAACEEDASTGKDDFWLDLHSLSDLFKVKYPLNPKLYYKYPRPNYCTLLNISKALVGVPRFYTQVLHLMNKMNLPPPFEEIHPGPPIPFPQNTNLEPVKMETESESEIESSEDHLITITKKRKIKEDKKRAKHKLQKISHGSAKRAKYSVEELFDVTLKKISKPLNLPANIATREKRSAESNVNVKTGFGKIEPLPIPEEEPVEVPAENVEVKFLTRDELKKKQLVESEIIKEKVFKKYSKGEASCRLYVKNLSKRVTEDDLRSIYGGFVDWNNEIEKNAFDIRLMQSGRMKGQAFISFSSENLASEALSLTNAVLLFDKPIVVSFARTAKARNS</sequence>
<evidence type="ECO:0000256" key="4">
    <source>
        <dbReference type="ARBA" id="ARBA00022884"/>
    </source>
</evidence>
<dbReference type="InterPro" id="IPR045164">
    <property type="entry name" value="RBM41/RNPC3"/>
</dbReference>
<feature type="domain" description="RRM" evidence="7">
    <location>
        <begin position="6"/>
        <end position="81"/>
    </location>
</feature>
<dbReference type="InterPro" id="IPR012677">
    <property type="entry name" value="Nucleotide-bd_a/b_plait_sf"/>
</dbReference>
<dbReference type="CDD" id="cd12239">
    <property type="entry name" value="RRM2_RBM40_like"/>
    <property type="match status" value="1"/>
</dbReference>
<dbReference type="GO" id="GO:0030626">
    <property type="term" value="F:U12 snRNA binding"/>
    <property type="evidence" value="ECO:0007669"/>
    <property type="project" value="TreeGrafter"/>
</dbReference>
<dbReference type="GO" id="GO:0097157">
    <property type="term" value="F:pre-mRNA intronic binding"/>
    <property type="evidence" value="ECO:0007669"/>
    <property type="project" value="TreeGrafter"/>
</dbReference>
<feature type="domain" description="RRM" evidence="7">
    <location>
        <begin position="340"/>
        <end position="423"/>
    </location>
</feature>
<dbReference type="SUPFAM" id="SSF54928">
    <property type="entry name" value="RNA-binding domain, RBD"/>
    <property type="match status" value="2"/>
</dbReference>
<keyword evidence="9" id="KW-1185">Reference proteome</keyword>
<evidence type="ECO:0000256" key="5">
    <source>
        <dbReference type="ARBA" id="ARBA00023242"/>
    </source>
</evidence>
<evidence type="ECO:0000256" key="1">
    <source>
        <dbReference type="ARBA" id="ARBA00004123"/>
    </source>
</evidence>
<dbReference type="InterPro" id="IPR035979">
    <property type="entry name" value="RBD_domain_sf"/>
</dbReference>
<evidence type="ECO:0000313" key="8">
    <source>
        <dbReference type="EMBL" id="CAD5118334.1"/>
    </source>
</evidence>
<accession>A0A7I8VQ11</accession>
<dbReference type="OrthoDB" id="277802at2759"/>
<evidence type="ECO:0000313" key="9">
    <source>
        <dbReference type="Proteomes" id="UP000549394"/>
    </source>
</evidence>
<gene>
    <name evidence="8" type="ORF">DGYR_LOCUS6725</name>
</gene>
<protein>
    <recommendedName>
        <fullName evidence="2">RNA-binding region-containing protein 3</fullName>
    </recommendedName>
</protein>
<dbReference type="EMBL" id="CAJFCJ010000008">
    <property type="protein sequence ID" value="CAD5118334.1"/>
    <property type="molecule type" value="Genomic_DNA"/>
</dbReference>
<evidence type="ECO:0000259" key="7">
    <source>
        <dbReference type="PROSITE" id="PS50102"/>
    </source>
</evidence>
<dbReference type="Proteomes" id="UP000549394">
    <property type="component" value="Unassembled WGS sequence"/>
</dbReference>
<dbReference type="PROSITE" id="PS50102">
    <property type="entry name" value="RRM"/>
    <property type="match status" value="2"/>
</dbReference>
<dbReference type="Pfam" id="PF00076">
    <property type="entry name" value="RRM_1"/>
    <property type="match status" value="1"/>
</dbReference>
<keyword evidence="5" id="KW-0539">Nucleus</keyword>
<dbReference type="SMART" id="SM00360">
    <property type="entry name" value="RRM"/>
    <property type="match status" value="2"/>
</dbReference>
<evidence type="ECO:0000256" key="3">
    <source>
        <dbReference type="ARBA" id="ARBA00022737"/>
    </source>
</evidence>
<reference evidence="8 9" key="1">
    <citation type="submission" date="2020-08" db="EMBL/GenBank/DDBJ databases">
        <authorList>
            <person name="Hejnol A."/>
        </authorList>
    </citation>
    <scope>NUCLEOTIDE SEQUENCE [LARGE SCALE GENOMIC DNA]</scope>
</reference>
<keyword evidence="3" id="KW-0677">Repeat</keyword>
<keyword evidence="4 6" id="KW-0694">RNA-binding</keyword>
<comment type="caution">
    <text evidence="8">The sequence shown here is derived from an EMBL/GenBank/DDBJ whole genome shotgun (WGS) entry which is preliminary data.</text>
</comment>
<evidence type="ECO:0000256" key="2">
    <source>
        <dbReference type="ARBA" id="ARBA00020364"/>
    </source>
</evidence>
<dbReference type="PANTHER" id="PTHR16105:SF0">
    <property type="entry name" value="RNA-BINDING REGION-CONTAINING PROTEIN 3"/>
    <property type="match status" value="1"/>
</dbReference>
<dbReference type="Gene3D" id="3.30.70.330">
    <property type="match status" value="2"/>
</dbReference>
<dbReference type="FunFam" id="3.30.70.330:FF:000207">
    <property type="entry name" value="RNA-binding region (RNP1, RRM)-containing 3"/>
    <property type="match status" value="1"/>
</dbReference>
<proteinExistence type="predicted"/>
<evidence type="ECO:0000256" key="6">
    <source>
        <dbReference type="PROSITE-ProRule" id="PRU00176"/>
    </source>
</evidence>
<dbReference type="InterPro" id="IPR000504">
    <property type="entry name" value="RRM_dom"/>
</dbReference>